<evidence type="ECO:0000313" key="10">
    <source>
        <dbReference type="Proteomes" id="UP000708208"/>
    </source>
</evidence>
<gene>
    <name evidence="9" type="ORF">AFUS01_LOCUS25973</name>
</gene>
<dbReference type="PANTHER" id="PTHR45828:SF9">
    <property type="entry name" value="CELL WALL INTEGRITY AND STRESS RESPONSE COMPONENT 4-LIKE-RELATED"/>
    <property type="match status" value="1"/>
</dbReference>
<keyword evidence="10" id="KW-1185">Reference proteome</keyword>
<dbReference type="FunFam" id="2.60.40.4060:FF:000003">
    <property type="entry name" value="Ferric chelate reductase 1"/>
    <property type="match status" value="1"/>
</dbReference>
<accession>A0A8J2KI89</accession>
<comment type="similarity">
    <text evidence="1">Belongs to the insect defense protein family.</text>
</comment>
<evidence type="ECO:0000313" key="9">
    <source>
        <dbReference type="EMBL" id="CAG7815280.1"/>
    </source>
</evidence>
<dbReference type="PROSITE" id="PS51019">
    <property type="entry name" value="REELIN"/>
    <property type="match status" value="1"/>
</dbReference>
<keyword evidence="2" id="KW-0929">Antimicrobial</keyword>
<dbReference type="EMBL" id="CAJVCH010340997">
    <property type="protein sequence ID" value="CAG7815280.1"/>
    <property type="molecule type" value="Genomic_DNA"/>
</dbReference>
<evidence type="ECO:0000256" key="1">
    <source>
        <dbReference type="ARBA" id="ARBA00008501"/>
    </source>
</evidence>
<evidence type="ECO:0000256" key="3">
    <source>
        <dbReference type="ARBA" id="ARBA00022588"/>
    </source>
</evidence>
<feature type="compositionally biased region" description="Polar residues" evidence="6">
    <location>
        <begin position="99"/>
        <end position="111"/>
    </location>
</feature>
<feature type="chain" id="PRO_5035304185" description="Reelin domain-containing protein" evidence="7">
    <location>
        <begin position="18"/>
        <end position="163"/>
    </location>
</feature>
<dbReference type="InterPro" id="IPR002861">
    <property type="entry name" value="Reeler_dom"/>
</dbReference>
<evidence type="ECO:0000259" key="8">
    <source>
        <dbReference type="PROSITE" id="PS51019"/>
    </source>
</evidence>
<keyword evidence="5" id="KW-0044">Antibiotic</keyword>
<comment type="caution">
    <text evidence="9">The sequence shown here is derived from an EMBL/GenBank/DDBJ whole genome shotgun (WGS) entry which is preliminary data.</text>
</comment>
<sequence length="163" mass="17479">MFSKLFVLCVVVAVAHGYSSGAPVDPEVCETLTPKHPASPQKRGSPYRIELDKTVVVPLENVGVTISSDADAFKGFIIQGRKEGENAPQGKFLTGKNPDVQSLSCGSDGSTVTHTSSTDKYNINLQWQAPREPGKYVILTTFVQSGKVFWVALPSPTISVVKG</sequence>
<dbReference type="GO" id="GO:0042742">
    <property type="term" value="P:defense response to bacterium"/>
    <property type="evidence" value="ECO:0007669"/>
    <property type="project" value="UniProtKB-KW"/>
</dbReference>
<protein>
    <recommendedName>
        <fullName evidence="8">Reelin domain-containing protein</fullName>
    </recommendedName>
</protein>
<keyword evidence="3" id="KW-0399">Innate immunity</keyword>
<feature type="signal peptide" evidence="7">
    <location>
        <begin position="1"/>
        <end position="17"/>
    </location>
</feature>
<keyword evidence="4" id="KW-0391">Immunity</keyword>
<evidence type="ECO:0000256" key="5">
    <source>
        <dbReference type="ARBA" id="ARBA00023022"/>
    </source>
</evidence>
<organism evidence="9 10">
    <name type="scientific">Allacma fusca</name>
    <dbReference type="NCBI Taxonomy" id="39272"/>
    <lineage>
        <taxon>Eukaryota</taxon>
        <taxon>Metazoa</taxon>
        <taxon>Ecdysozoa</taxon>
        <taxon>Arthropoda</taxon>
        <taxon>Hexapoda</taxon>
        <taxon>Collembola</taxon>
        <taxon>Symphypleona</taxon>
        <taxon>Sminthuridae</taxon>
        <taxon>Allacma</taxon>
    </lineage>
</organism>
<dbReference type="PANTHER" id="PTHR45828">
    <property type="entry name" value="CYTOCHROME B561/FERRIC REDUCTASE TRANSMEMBRANE"/>
    <property type="match status" value="1"/>
</dbReference>
<reference evidence="9" key="1">
    <citation type="submission" date="2021-06" db="EMBL/GenBank/DDBJ databases">
        <authorList>
            <person name="Hodson N. C."/>
            <person name="Mongue J. A."/>
            <person name="Jaron S. K."/>
        </authorList>
    </citation>
    <scope>NUCLEOTIDE SEQUENCE</scope>
</reference>
<dbReference type="GO" id="GO:0045087">
    <property type="term" value="P:innate immune response"/>
    <property type="evidence" value="ECO:0007669"/>
    <property type="project" value="UniProtKB-KW"/>
</dbReference>
<keyword evidence="7" id="KW-0732">Signal</keyword>
<dbReference type="AlphaFoldDB" id="A0A8J2KI89"/>
<dbReference type="OrthoDB" id="6418377at2759"/>
<proteinExistence type="inferred from homology"/>
<dbReference type="CDD" id="cd08544">
    <property type="entry name" value="Reeler"/>
    <property type="match status" value="1"/>
</dbReference>
<dbReference type="InterPro" id="IPR051237">
    <property type="entry name" value="Ferric-chelate_Red/DefProt"/>
</dbReference>
<name>A0A8J2KI89_9HEXA</name>
<evidence type="ECO:0000256" key="4">
    <source>
        <dbReference type="ARBA" id="ARBA00022859"/>
    </source>
</evidence>
<dbReference type="Pfam" id="PF02014">
    <property type="entry name" value="Reeler"/>
    <property type="match status" value="1"/>
</dbReference>
<evidence type="ECO:0000256" key="2">
    <source>
        <dbReference type="ARBA" id="ARBA00022529"/>
    </source>
</evidence>
<dbReference type="GO" id="GO:0042832">
    <property type="term" value="P:defense response to protozoan"/>
    <property type="evidence" value="ECO:0007669"/>
    <property type="project" value="UniProtKB-ARBA"/>
</dbReference>
<feature type="domain" description="Reelin" evidence="8">
    <location>
        <begin position="10"/>
        <end position="163"/>
    </location>
</feature>
<dbReference type="Proteomes" id="UP000708208">
    <property type="component" value="Unassembled WGS sequence"/>
</dbReference>
<dbReference type="GO" id="GO:0016020">
    <property type="term" value="C:membrane"/>
    <property type="evidence" value="ECO:0007669"/>
    <property type="project" value="TreeGrafter"/>
</dbReference>
<feature type="region of interest" description="Disordered" evidence="6">
    <location>
        <begin position="87"/>
        <end position="111"/>
    </location>
</feature>
<evidence type="ECO:0000256" key="6">
    <source>
        <dbReference type="SAM" id="MobiDB-lite"/>
    </source>
</evidence>
<evidence type="ECO:0000256" key="7">
    <source>
        <dbReference type="SAM" id="SignalP"/>
    </source>
</evidence>